<gene>
    <name evidence="3" type="ORF">ACFPZF_00285</name>
</gene>
<comment type="caution">
    <text evidence="3">The sequence shown here is derived from an EMBL/GenBank/DDBJ whole genome shotgun (WGS) entry which is preliminary data.</text>
</comment>
<dbReference type="InterPro" id="IPR011042">
    <property type="entry name" value="6-blade_b-propeller_TolB-like"/>
</dbReference>
<accession>A0ABW0V6S0</accession>
<organism evidence="3 4">
    <name type="scientific">Kitasatospora cinereorecta</name>
    <dbReference type="NCBI Taxonomy" id="285560"/>
    <lineage>
        <taxon>Bacteria</taxon>
        <taxon>Bacillati</taxon>
        <taxon>Actinomycetota</taxon>
        <taxon>Actinomycetes</taxon>
        <taxon>Kitasatosporales</taxon>
        <taxon>Streptomycetaceae</taxon>
        <taxon>Kitasatospora</taxon>
    </lineage>
</organism>
<evidence type="ECO:0000313" key="4">
    <source>
        <dbReference type="Proteomes" id="UP001596066"/>
    </source>
</evidence>
<dbReference type="EC" id="3.1.1.99" evidence="3"/>
<evidence type="ECO:0000256" key="1">
    <source>
        <dbReference type="ARBA" id="ARBA00008853"/>
    </source>
</evidence>
<dbReference type="PANTHER" id="PTHR10907">
    <property type="entry name" value="REGUCALCIN"/>
    <property type="match status" value="1"/>
</dbReference>
<feature type="domain" description="SMP-30/Gluconolactonase/LRE-like region" evidence="2">
    <location>
        <begin position="15"/>
        <end position="255"/>
    </location>
</feature>
<comment type="similarity">
    <text evidence="1">Belongs to the SMP-30/CGR1 family.</text>
</comment>
<keyword evidence="4" id="KW-1185">Reference proteome</keyword>
<name>A0ABW0V6S0_9ACTN</name>
<dbReference type="SUPFAM" id="SSF63829">
    <property type="entry name" value="Calcium-dependent phosphotriesterase"/>
    <property type="match status" value="1"/>
</dbReference>
<dbReference type="GO" id="GO:0016787">
    <property type="term" value="F:hydrolase activity"/>
    <property type="evidence" value="ECO:0007669"/>
    <property type="project" value="UniProtKB-KW"/>
</dbReference>
<evidence type="ECO:0000259" key="2">
    <source>
        <dbReference type="Pfam" id="PF08450"/>
    </source>
</evidence>
<reference evidence="4" key="1">
    <citation type="journal article" date="2019" name="Int. J. Syst. Evol. Microbiol.">
        <title>The Global Catalogue of Microorganisms (GCM) 10K type strain sequencing project: providing services to taxonomists for standard genome sequencing and annotation.</title>
        <authorList>
            <consortium name="The Broad Institute Genomics Platform"/>
            <consortium name="The Broad Institute Genome Sequencing Center for Infectious Disease"/>
            <person name="Wu L."/>
            <person name="Ma J."/>
        </authorList>
    </citation>
    <scope>NUCLEOTIDE SEQUENCE [LARGE SCALE GENOMIC DNA]</scope>
    <source>
        <strain evidence="4">CGMCC 4.1622</strain>
    </source>
</reference>
<dbReference type="EMBL" id="JBHSOC010000001">
    <property type="protein sequence ID" value="MFC5639796.1"/>
    <property type="molecule type" value="Genomic_DNA"/>
</dbReference>
<dbReference type="PRINTS" id="PR01790">
    <property type="entry name" value="SMP30FAMILY"/>
</dbReference>
<dbReference type="RefSeq" id="WP_346141010.1">
    <property type="nucleotide sequence ID" value="NZ_BAAAUA010000002.1"/>
</dbReference>
<dbReference type="InterPro" id="IPR005511">
    <property type="entry name" value="SMP-30"/>
</dbReference>
<evidence type="ECO:0000313" key="3">
    <source>
        <dbReference type="EMBL" id="MFC5639796.1"/>
    </source>
</evidence>
<dbReference type="Pfam" id="PF08450">
    <property type="entry name" value="SGL"/>
    <property type="match status" value="1"/>
</dbReference>
<proteinExistence type="inferred from homology"/>
<sequence>MAIEITVAVPGEARVGEGPFWDADSGRLSWVDILGGTVSSADPATHHVRTFTLPTLVGAAVPKTSGGFVAATTEGFTDLAPDGTWTTRRAILPPGRRMNDAKCDAAGRLWAGSCALDFALSGGALHVLSPGWETERFLDGELTQPNGLGWSPDGRTFYLVDTVAREVNAFDVLPDRLAPANRRTLARFPDGGGEPDGLTVDADGCLWIALWGGGRIVRVSPEGRVLTEIAVPVAQPASCAFGGPDRDVLYVTTAREGLALRPDSVDGSVLAVRGLGVRGLPAHRFGG</sequence>
<dbReference type="Gene3D" id="2.120.10.30">
    <property type="entry name" value="TolB, C-terminal domain"/>
    <property type="match status" value="1"/>
</dbReference>
<dbReference type="PANTHER" id="PTHR10907:SF47">
    <property type="entry name" value="REGUCALCIN"/>
    <property type="match status" value="1"/>
</dbReference>
<dbReference type="InterPro" id="IPR013658">
    <property type="entry name" value="SGL"/>
</dbReference>
<dbReference type="Proteomes" id="UP001596066">
    <property type="component" value="Unassembled WGS sequence"/>
</dbReference>
<keyword evidence="3" id="KW-0378">Hydrolase</keyword>
<protein>
    <submittedName>
        <fullName evidence="3">SMP-30/gluconolactonase/LRE family protein</fullName>
        <ecNumber evidence="3">3.1.1.99</ecNumber>
    </submittedName>
</protein>